<dbReference type="GO" id="GO:0005886">
    <property type="term" value="C:plasma membrane"/>
    <property type="evidence" value="ECO:0007669"/>
    <property type="project" value="TreeGrafter"/>
</dbReference>
<evidence type="ECO:0000313" key="8">
    <source>
        <dbReference type="EMBL" id="GIL26868.1"/>
    </source>
</evidence>
<evidence type="ECO:0000256" key="2">
    <source>
        <dbReference type="ARBA" id="ARBA00005697"/>
    </source>
</evidence>
<dbReference type="InterPro" id="IPR006043">
    <property type="entry name" value="NCS2"/>
</dbReference>
<dbReference type="GO" id="GO:0005345">
    <property type="term" value="F:purine nucleobase transmembrane transporter activity"/>
    <property type="evidence" value="ECO:0007669"/>
    <property type="project" value="TreeGrafter"/>
</dbReference>
<evidence type="ECO:0000256" key="5">
    <source>
        <dbReference type="ARBA" id="ARBA00022989"/>
    </source>
</evidence>
<feature type="transmembrane region" description="Helical" evidence="7">
    <location>
        <begin position="458"/>
        <end position="480"/>
    </location>
</feature>
<evidence type="ECO:0000256" key="4">
    <source>
        <dbReference type="ARBA" id="ARBA00022692"/>
    </source>
</evidence>
<feature type="transmembrane region" description="Helical" evidence="7">
    <location>
        <begin position="193"/>
        <end position="211"/>
    </location>
</feature>
<dbReference type="PANTHER" id="PTHR43337:SF1">
    <property type="entry name" value="XANTHINE_URACIL PERMEASE C887.17-RELATED"/>
    <property type="match status" value="1"/>
</dbReference>
<dbReference type="Proteomes" id="UP000614996">
    <property type="component" value="Unassembled WGS sequence"/>
</dbReference>
<evidence type="ECO:0000256" key="1">
    <source>
        <dbReference type="ARBA" id="ARBA00004127"/>
    </source>
</evidence>
<comment type="similarity">
    <text evidence="2">Belongs to the nucleobase:cation symporter-2 (NCS2) (TC 2.A.40) family. Azg-like subfamily.</text>
</comment>
<evidence type="ECO:0000256" key="6">
    <source>
        <dbReference type="ARBA" id="ARBA00023136"/>
    </source>
</evidence>
<feature type="transmembrane region" description="Helical" evidence="7">
    <location>
        <begin position="71"/>
        <end position="90"/>
    </location>
</feature>
<keyword evidence="4 7" id="KW-0812">Transmembrane</keyword>
<dbReference type="RefSeq" id="WP_207124638.1">
    <property type="nucleotide sequence ID" value="NZ_BOPO01000032.1"/>
</dbReference>
<feature type="transmembrane region" description="Helical" evidence="7">
    <location>
        <begin position="38"/>
        <end position="59"/>
    </location>
</feature>
<protein>
    <submittedName>
        <fullName evidence="8">MFS transporter</fullName>
    </submittedName>
</protein>
<evidence type="ECO:0000256" key="3">
    <source>
        <dbReference type="ARBA" id="ARBA00022448"/>
    </source>
</evidence>
<comment type="caution">
    <text evidence="8">The sequence shown here is derived from an EMBL/GenBank/DDBJ whole genome shotgun (WGS) entry which is preliminary data.</text>
</comment>
<reference evidence="9" key="1">
    <citation type="journal article" date="2021" name="Int. J. Syst. Evol. Microbiol.">
        <title>Actinocatenispora comari sp. nov., an endophytic actinomycete isolated from aerial parts of Comarum salesowianum.</title>
        <authorList>
            <person name="Oyunbileg N."/>
            <person name="Iizaka Y."/>
            <person name="Hamada M."/>
            <person name="Davaapurev B.O."/>
            <person name="Fukumoto A."/>
            <person name="Tsetseg B."/>
            <person name="Kato F."/>
            <person name="Tamura T."/>
            <person name="Batkhuu J."/>
            <person name="Anzai Y."/>
        </authorList>
    </citation>
    <scope>NUCLEOTIDE SEQUENCE [LARGE SCALE GENOMIC DNA]</scope>
    <source>
        <strain evidence="9">NUM-2625</strain>
    </source>
</reference>
<keyword evidence="5 7" id="KW-1133">Transmembrane helix</keyword>
<name>A0A8J4ADU6_9ACTN</name>
<feature type="transmembrane region" description="Helical" evidence="7">
    <location>
        <begin position="420"/>
        <end position="446"/>
    </location>
</feature>
<feature type="transmembrane region" description="Helical" evidence="7">
    <location>
        <begin position="218"/>
        <end position="248"/>
    </location>
</feature>
<dbReference type="EMBL" id="BOPO01000032">
    <property type="protein sequence ID" value="GIL26868.1"/>
    <property type="molecule type" value="Genomic_DNA"/>
</dbReference>
<feature type="transmembrane region" description="Helical" evidence="7">
    <location>
        <begin position="151"/>
        <end position="173"/>
    </location>
</feature>
<evidence type="ECO:0000313" key="9">
    <source>
        <dbReference type="Proteomes" id="UP000614996"/>
    </source>
</evidence>
<sequence>MVQIEAERRDTKNRRGAMVDRYFHVSARNSTIGREVRGGVTTFMAMAYILLLNPIILGGPDHLGNRLAHDQLVTATALAAAVTTLAMGLIGKAPLALAAGLGVSAVLSTQASGAMSWPEAFGMCVIYGGVIVVLVASGLRQAVMDAIPLPLKHAITMGIGMFICLIGLKNAGFVSAGRGSLLQLGPANGANQLAGWPVLLFCLTVLTIFVLQARKVPGAILIGIAAGTVLAIVVNAALGLHGAAATATWGDSVPRWPGNPVALPDFGLFGQVSFGGFASAGVINGVVILFTLVLSGFFDAMGTIIGIGQTAQLTDAHGRMPGLSRALAVDGAGGMFGGLAGASGQTVFVESTSGVGEGARTGFASVVTGVLFALMLFLTPIAGMVPGQVAAAALVVVGSMMLAQAAHIDWHDRATAIPVFLTVAMMPFTFSIAAGVGAGIVGYVVIKLGQGRWRDPSWLMYGLAVLFTVYFALHPIELLLGLHG</sequence>
<keyword evidence="6 7" id="KW-0472">Membrane</keyword>
<gene>
    <name evidence="8" type="ORF">NUM_21220</name>
</gene>
<proteinExistence type="inferred from homology"/>
<dbReference type="InterPro" id="IPR045018">
    <property type="entry name" value="Azg-like"/>
</dbReference>
<keyword evidence="3" id="KW-0813">Transport</keyword>
<feature type="transmembrane region" description="Helical" evidence="7">
    <location>
        <begin position="389"/>
        <end position="408"/>
    </location>
</feature>
<feature type="transmembrane region" description="Helical" evidence="7">
    <location>
        <begin position="363"/>
        <end position="383"/>
    </location>
</feature>
<dbReference type="Pfam" id="PF00860">
    <property type="entry name" value="Xan_ur_permease"/>
    <property type="match status" value="1"/>
</dbReference>
<feature type="transmembrane region" description="Helical" evidence="7">
    <location>
        <begin position="95"/>
        <end position="114"/>
    </location>
</feature>
<comment type="subcellular location">
    <subcellularLocation>
        <location evidence="1">Endomembrane system</location>
        <topology evidence="1">Multi-pass membrane protein</topology>
    </subcellularLocation>
</comment>
<feature type="transmembrane region" description="Helical" evidence="7">
    <location>
        <begin position="268"/>
        <end position="294"/>
    </location>
</feature>
<evidence type="ECO:0000256" key="7">
    <source>
        <dbReference type="SAM" id="Phobius"/>
    </source>
</evidence>
<dbReference type="GO" id="GO:0012505">
    <property type="term" value="C:endomembrane system"/>
    <property type="evidence" value="ECO:0007669"/>
    <property type="project" value="UniProtKB-SubCell"/>
</dbReference>
<accession>A0A8J4ADU6</accession>
<feature type="transmembrane region" description="Helical" evidence="7">
    <location>
        <begin position="120"/>
        <end position="139"/>
    </location>
</feature>
<dbReference type="AlphaFoldDB" id="A0A8J4ADU6"/>
<dbReference type="PANTHER" id="PTHR43337">
    <property type="entry name" value="XANTHINE/URACIL PERMEASE C887.17-RELATED"/>
    <property type="match status" value="1"/>
</dbReference>
<organism evidence="8 9">
    <name type="scientific">Actinocatenispora comari</name>
    <dbReference type="NCBI Taxonomy" id="2807577"/>
    <lineage>
        <taxon>Bacteria</taxon>
        <taxon>Bacillati</taxon>
        <taxon>Actinomycetota</taxon>
        <taxon>Actinomycetes</taxon>
        <taxon>Micromonosporales</taxon>
        <taxon>Micromonosporaceae</taxon>
        <taxon>Actinocatenispora</taxon>
    </lineage>
</organism>
<keyword evidence="9" id="KW-1185">Reference proteome</keyword>